<accession>A0A7X8SRI5</accession>
<protein>
    <recommendedName>
        <fullName evidence="3">Ribosomal protein L7/L12 C-terminal domain-containing protein</fullName>
    </recommendedName>
</protein>
<evidence type="ECO:0000313" key="1">
    <source>
        <dbReference type="EMBL" id="NLR95050.1"/>
    </source>
</evidence>
<dbReference type="Proteomes" id="UP000585050">
    <property type="component" value="Unassembled WGS sequence"/>
</dbReference>
<sequence length="176" mass="20570">MINFKEARKLVLEKVNSINFNTFISNKIDDRFLILDDLIAEKEYGWDFPYSNEKFLKTKSIKHAFAGNSPFFVDKYKSLIIERSSGISRDNFFEDYEEENEYWCLKIDSNLLTNNKILLLLKKKLKLDLNELKRLKNQSYNGETILSSGGQKKLESLKSVLQENGITGKIEFKFST</sequence>
<dbReference type="AlphaFoldDB" id="A0A7X8SRI5"/>
<gene>
    <name evidence="1" type="ORF">HGP29_27875</name>
</gene>
<reference evidence="1 2" key="1">
    <citation type="submission" date="2020-04" db="EMBL/GenBank/DDBJ databases">
        <title>Flammeovirga sp. SR4, a novel species isolated from seawater.</title>
        <authorList>
            <person name="Wang X."/>
        </authorList>
    </citation>
    <scope>NUCLEOTIDE SEQUENCE [LARGE SCALE GENOMIC DNA]</scope>
    <source>
        <strain evidence="1 2">SR4</strain>
    </source>
</reference>
<evidence type="ECO:0000313" key="2">
    <source>
        <dbReference type="Proteomes" id="UP000585050"/>
    </source>
</evidence>
<evidence type="ECO:0008006" key="3">
    <source>
        <dbReference type="Google" id="ProtNLM"/>
    </source>
</evidence>
<organism evidence="1 2">
    <name type="scientific">Flammeovirga agarivorans</name>
    <dbReference type="NCBI Taxonomy" id="2726742"/>
    <lineage>
        <taxon>Bacteria</taxon>
        <taxon>Pseudomonadati</taxon>
        <taxon>Bacteroidota</taxon>
        <taxon>Cytophagia</taxon>
        <taxon>Cytophagales</taxon>
        <taxon>Flammeovirgaceae</taxon>
        <taxon>Flammeovirga</taxon>
    </lineage>
</organism>
<comment type="caution">
    <text evidence="1">The sequence shown here is derived from an EMBL/GenBank/DDBJ whole genome shotgun (WGS) entry which is preliminary data.</text>
</comment>
<dbReference type="EMBL" id="JABAIL010000026">
    <property type="protein sequence ID" value="NLR95050.1"/>
    <property type="molecule type" value="Genomic_DNA"/>
</dbReference>
<dbReference type="RefSeq" id="WP_168885755.1">
    <property type="nucleotide sequence ID" value="NZ_JABAIL010000026.1"/>
</dbReference>
<name>A0A7X8SRI5_9BACT</name>
<proteinExistence type="predicted"/>
<keyword evidence="2" id="KW-1185">Reference proteome</keyword>